<reference evidence="1" key="1">
    <citation type="submission" date="2022-07" db="EMBL/GenBank/DDBJ databases">
        <title>Characterization of the Novel Bacterium Alteromonas immobilis LMIT006 and Alteromonas gregis LMIT007.</title>
        <authorList>
            <person name="Lin X."/>
        </authorList>
    </citation>
    <scope>NUCLEOTIDE SEQUENCE</scope>
    <source>
        <strain evidence="1">LMIT007</strain>
    </source>
</reference>
<name>A0AA42BLF1_9ALTE</name>
<comment type="caution">
    <text evidence="1">The sequence shown here is derived from an EMBL/GenBank/DDBJ whole genome shotgun (WGS) entry which is preliminary data.</text>
</comment>
<gene>
    <name evidence="1" type="ORF">NLF92_07470</name>
</gene>
<protein>
    <submittedName>
        <fullName evidence="1">Uncharacterized protein</fullName>
    </submittedName>
</protein>
<sequence>MSFLPLCIDLPIKISSYECAIPVQAVPENERFTVHKTHKASQRRAHCHNLTLSPGSQNIIMTEQTKAYVRGALMFLSENVAYSTFIHELAHFAFFAEEYPMRDELKTSQCRFPQDRFSAPNMWASPKGQVPTQYASKHPFTDLYKRWLKDEPQLAKYVHQACSSTTHNWYTLVPDKFTFLRYNDITYIPSVYKYMWQAQIRGGRVATYH</sequence>
<dbReference type="Proteomes" id="UP001165413">
    <property type="component" value="Unassembled WGS sequence"/>
</dbReference>
<keyword evidence="2" id="KW-1185">Reference proteome</keyword>
<proteinExistence type="predicted"/>
<evidence type="ECO:0000313" key="1">
    <source>
        <dbReference type="EMBL" id="MCP3428783.1"/>
    </source>
</evidence>
<organism evidence="1 2">
    <name type="scientific">Opacimonas viscosa</name>
    <dbReference type="NCBI Taxonomy" id="2961944"/>
    <lineage>
        <taxon>Bacteria</taxon>
        <taxon>Pseudomonadati</taxon>
        <taxon>Pseudomonadota</taxon>
        <taxon>Gammaproteobacteria</taxon>
        <taxon>Alteromonadales</taxon>
        <taxon>Alteromonadaceae</taxon>
        <taxon>Opacimonas</taxon>
    </lineage>
</organism>
<dbReference type="AlphaFoldDB" id="A0AA42BLF1"/>
<evidence type="ECO:0000313" key="2">
    <source>
        <dbReference type="Proteomes" id="UP001165413"/>
    </source>
</evidence>
<accession>A0AA42BLF1</accession>
<dbReference type="EMBL" id="JANATA010000011">
    <property type="protein sequence ID" value="MCP3428783.1"/>
    <property type="molecule type" value="Genomic_DNA"/>
</dbReference>